<keyword evidence="5" id="KW-1185">Reference proteome</keyword>
<dbReference type="EMBL" id="LSRX01000057">
    <property type="protein sequence ID" value="OLQ11548.1"/>
    <property type="molecule type" value="Genomic_DNA"/>
</dbReference>
<dbReference type="InterPro" id="IPR002885">
    <property type="entry name" value="PPR_rpt"/>
</dbReference>
<dbReference type="NCBIfam" id="TIGR00756">
    <property type="entry name" value="PPR"/>
    <property type="match status" value="1"/>
</dbReference>
<evidence type="ECO:0000313" key="4">
    <source>
        <dbReference type="EMBL" id="OLQ11548.1"/>
    </source>
</evidence>
<accession>A0A1Q9EVS8</accession>
<feature type="transmembrane region" description="Helical" evidence="3">
    <location>
        <begin position="1130"/>
        <end position="1149"/>
    </location>
</feature>
<feature type="transmembrane region" description="Helical" evidence="3">
    <location>
        <begin position="1097"/>
        <end position="1118"/>
    </location>
</feature>
<dbReference type="Pfam" id="PF13812">
    <property type="entry name" value="PPR_3"/>
    <property type="match status" value="1"/>
</dbReference>
<feature type="repeat" description="PPR" evidence="2">
    <location>
        <begin position="635"/>
        <end position="669"/>
    </location>
</feature>
<dbReference type="InterPro" id="IPR051222">
    <property type="entry name" value="PPR/CCM1_RNA-binding"/>
</dbReference>
<dbReference type="Pfam" id="PF17784">
    <property type="entry name" value="Sulfotransfer_4"/>
    <property type="match status" value="1"/>
</dbReference>
<dbReference type="Pfam" id="PF01535">
    <property type="entry name" value="PPR"/>
    <property type="match status" value="1"/>
</dbReference>
<feature type="transmembrane region" description="Helical" evidence="3">
    <location>
        <begin position="1161"/>
        <end position="1180"/>
    </location>
</feature>
<comment type="caution">
    <text evidence="4">The sequence shown here is derived from an EMBL/GenBank/DDBJ whole genome shotgun (WGS) entry which is preliminary data.</text>
</comment>
<dbReference type="InterPro" id="IPR027417">
    <property type="entry name" value="P-loop_NTPase"/>
</dbReference>
<dbReference type="Proteomes" id="UP000186817">
    <property type="component" value="Unassembled WGS sequence"/>
</dbReference>
<evidence type="ECO:0000256" key="1">
    <source>
        <dbReference type="ARBA" id="ARBA00022737"/>
    </source>
</evidence>
<dbReference type="InterPro" id="IPR011990">
    <property type="entry name" value="TPR-like_helical_dom_sf"/>
</dbReference>
<feature type="transmembrane region" description="Helical" evidence="3">
    <location>
        <begin position="935"/>
        <end position="957"/>
    </location>
</feature>
<name>A0A1Q9EVS8_SYMMI</name>
<keyword evidence="1" id="KW-0677">Repeat</keyword>
<gene>
    <name evidence="4" type="ORF">AK812_SmicGene4602</name>
</gene>
<evidence type="ECO:0000256" key="3">
    <source>
        <dbReference type="SAM" id="Phobius"/>
    </source>
</evidence>
<dbReference type="OrthoDB" id="408152at2759"/>
<evidence type="ECO:0000313" key="5">
    <source>
        <dbReference type="Proteomes" id="UP000186817"/>
    </source>
</evidence>
<feature type="transmembrane region" description="Helical" evidence="3">
    <location>
        <begin position="963"/>
        <end position="984"/>
    </location>
</feature>
<organism evidence="4 5">
    <name type="scientific">Symbiodinium microadriaticum</name>
    <name type="common">Dinoflagellate</name>
    <name type="synonym">Zooxanthella microadriatica</name>
    <dbReference type="NCBI Taxonomy" id="2951"/>
    <lineage>
        <taxon>Eukaryota</taxon>
        <taxon>Sar</taxon>
        <taxon>Alveolata</taxon>
        <taxon>Dinophyceae</taxon>
        <taxon>Suessiales</taxon>
        <taxon>Symbiodiniaceae</taxon>
        <taxon>Symbiodinium</taxon>
    </lineage>
</organism>
<proteinExistence type="predicted"/>
<dbReference type="SUPFAM" id="SSF52540">
    <property type="entry name" value="P-loop containing nucleoside triphosphate hydrolases"/>
    <property type="match status" value="1"/>
</dbReference>
<keyword evidence="3" id="KW-1133">Transmembrane helix</keyword>
<reference evidence="4 5" key="1">
    <citation type="submission" date="2016-02" db="EMBL/GenBank/DDBJ databases">
        <title>Genome analysis of coral dinoflagellate symbionts highlights evolutionary adaptations to a symbiotic lifestyle.</title>
        <authorList>
            <person name="Aranda M."/>
            <person name="Li Y."/>
            <person name="Liew Y.J."/>
            <person name="Baumgarten S."/>
            <person name="Simakov O."/>
            <person name="Wilson M."/>
            <person name="Piel J."/>
            <person name="Ashoor H."/>
            <person name="Bougouffa S."/>
            <person name="Bajic V.B."/>
            <person name="Ryu T."/>
            <person name="Ravasi T."/>
            <person name="Bayer T."/>
            <person name="Micklem G."/>
            <person name="Kim H."/>
            <person name="Bhak J."/>
            <person name="Lajeunesse T.C."/>
            <person name="Voolstra C.R."/>
        </authorList>
    </citation>
    <scope>NUCLEOTIDE SEQUENCE [LARGE SCALE GENOMIC DNA]</scope>
    <source>
        <strain evidence="4 5">CCMP2467</strain>
    </source>
</reference>
<evidence type="ECO:0000256" key="2">
    <source>
        <dbReference type="PROSITE-ProRule" id="PRU00708"/>
    </source>
</evidence>
<dbReference type="PANTHER" id="PTHR47942">
    <property type="entry name" value="TETRATRICOPEPTIDE REPEAT (TPR)-LIKE SUPERFAMILY PROTEIN-RELATED"/>
    <property type="match status" value="1"/>
</dbReference>
<feature type="transmembrane region" description="Helical" evidence="3">
    <location>
        <begin position="1069"/>
        <end position="1091"/>
    </location>
</feature>
<dbReference type="AlphaFoldDB" id="A0A1Q9EVS8"/>
<dbReference type="PROSITE" id="PS51375">
    <property type="entry name" value="PPR"/>
    <property type="match status" value="1"/>
</dbReference>
<dbReference type="Gene3D" id="3.40.50.300">
    <property type="entry name" value="P-loop containing nucleotide triphosphate hydrolases"/>
    <property type="match status" value="1"/>
</dbReference>
<sequence length="1229" mass="136373">MGAFAAVLRWIRICMDAAAKSGRVDAMDGLRAYLDASGEQNLAPDLLSFTAVLEAFAKAGDVAGARGTTECTSRAEPKSSDLCNIGLKTAGLVPDIPVFGTMIAACENWLREAVNADLSPNLVMYNAIINGHANSGHMEKAEGAFRYACEADAEVRKLKEAAEHWFYAMVEKGCLEALLSAWAKKGNYRRVEEFLEHMTEVKAKLPSRAEVWFRHLLQHQGYKGISKQKAFEDSGLPSMFRADSARGNDLSAIPYSILINGYALQGDVRGVFSSWMLWKGQTVEMHLPCSARFLDGTQEPPASSPSPEPKPYFPEALNLGTGGDLGAAKNLLREMEERWPPSYQKMMSMFRLCLAASLHRCVAEFVLDVGAPRTGTQSMWTALKTLGLNTLWSGYYANFRAPFCQYLFEKDTPYPAELLQGFEGAMDEPFHLLYEEVLRTIPDAKFVYTLADPDTWYDSYCNFYDHVPHGYYGSIDRHAPPVLHFKEPMNRMVALQKAEAGQDPPKNPNDVDKMASGFQSEYWECNSVHEWGCRFENLDDRNDPEVRARCLKGFQQHKEKVLRTIPKERLLLFNLSDGWTPLCKFASATTPKATGTEQAGDAAEASALQPARKACEVTNPDAMFREMVSRGLKANVVTYTALVNAFARQGNVTGSIEVLLDMAKDMCQDCWKDAWLKALALHESVAPDKWCVNRADLKYLRPQYLWQEVWQAIQAAEIQPPLDGSDEFDRFDQQYGPSIYTVNQQHIMPVTEEAGKVSWALMRHPDGLDCDLFISHAWQEGVFEFLSKVLHSWPADARHAWCCMLANPQNLDIGALLQSPSRSPFALALQASTYVLVVPNRHCSIYTRLWCGYEAYRAQEEGKMIFIARASNLKQLGAALASTILAGLLGIPIGACTKPLKQDWPEALLCLVAITVAAASATSSSNCCRMFCNRLGAFLCGFMIPFWHTLGITAMISEAFGKVSLAFLAQIVVVVTSMCFFFLLETDRVSDQITRLEALQLRRGFEGSITQAACSEAADKARIFQEIGEKTDAVDHAIFVLLAAGMSSPTLTQVARAGIDIQSAGHAEIALPFAALMTGFFALARVCFQMVYLHKVFFAWIQILSAGARLALVFVLWMSSKDERCFVLKMMAKLVALDLLILGPCMVLWEVKPSGGSPHVFWFAAPLVVHTIMLALACLGMRQLVSLRCGRCLLQIFLARGVSSFAGIFTIRRSHKESETEGDTETSTE</sequence>
<dbReference type="InterPro" id="IPR040632">
    <property type="entry name" value="Sulfotransfer_4"/>
</dbReference>
<protein>
    <submittedName>
        <fullName evidence="4">Putative pentatricopeptide repeat-containing protein</fullName>
    </submittedName>
</protein>
<keyword evidence="3" id="KW-0812">Transmembrane</keyword>
<keyword evidence="3" id="KW-0472">Membrane</keyword>
<dbReference type="Gene3D" id="1.25.40.10">
    <property type="entry name" value="Tetratricopeptide repeat domain"/>
    <property type="match status" value="2"/>
</dbReference>